<keyword evidence="2" id="KW-1185">Reference proteome</keyword>
<dbReference type="Proteomes" id="UP000091918">
    <property type="component" value="Unassembled WGS sequence"/>
</dbReference>
<proteinExistence type="predicted"/>
<name>A0A1B7P175_9EURO</name>
<evidence type="ECO:0000313" key="1">
    <source>
        <dbReference type="EMBL" id="OAX82771.1"/>
    </source>
</evidence>
<organism evidence="1 2">
    <name type="scientific">Emergomyces africanus</name>
    <dbReference type="NCBI Taxonomy" id="1955775"/>
    <lineage>
        <taxon>Eukaryota</taxon>
        <taxon>Fungi</taxon>
        <taxon>Dikarya</taxon>
        <taxon>Ascomycota</taxon>
        <taxon>Pezizomycotina</taxon>
        <taxon>Eurotiomycetes</taxon>
        <taxon>Eurotiomycetidae</taxon>
        <taxon>Onygenales</taxon>
        <taxon>Ajellomycetaceae</taxon>
        <taxon>Emergomyces</taxon>
    </lineage>
</organism>
<evidence type="ECO:0000313" key="2">
    <source>
        <dbReference type="Proteomes" id="UP000091918"/>
    </source>
</evidence>
<comment type="caution">
    <text evidence="1">The sequence shown here is derived from an EMBL/GenBank/DDBJ whole genome shotgun (WGS) entry which is preliminary data.</text>
</comment>
<reference evidence="1 2" key="1">
    <citation type="submission" date="2015-07" db="EMBL/GenBank/DDBJ databases">
        <title>Emmonsia species relationships and genome sequence.</title>
        <authorList>
            <person name="Cuomo C.A."/>
            <person name="Schwartz I.S."/>
            <person name="Kenyon C."/>
            <person name="de Hoog G.S."/>
            <person name="Govender N.P."/>
            <person name="Botha A."/>
            <person name="Moreno L."/>
            <person name="de Vries M."/>
            <person name="Munoz J.F."/>
            <person name="Stielow J.B."/>
        </authorList>
    </citation>
    <scope>NUCLEOTIDE SEQUENCE [LARGE SCALE GENOMIC DNA]</scope>
    <source>
        <strain evidence="1 2">CBS 136260</strain>
    </source>
</reference>
<dbReference type="OrthoDB" id="4188289at2759"/>
<dbReference type="EMBL" id="LGUA01000257">
    <property type="protein sequence ID" value="OAX82771.1"/>
    <property type="molecule type" value="Genomic_DNA"/>
</dbReference>
<dbReference type="AlphaFoldDB" id="A0A1B7P175"/>
<gene>
    <name evidence="1" type="ORF">ACJ72_02875</name>
</gene>
<protein>
    <submittedName>
        <fullName evidence="1">Uncharacterized protein</fullName>
    </submittedName>
</protein>
<accession>A0A1B7P175</accession>
<sequence>MTPSSFRGRNNSTYEQRSGLLGNRTIEAIREIQTTSLVGDPILAISITSRNNLSISAYLTRKIALLREAGITDAIQLVQHLYDSLEKGNCNSFAQSMIWSIEPQASLFLR</sequence>